<organism evidence="1 2">
    <name type="scientific">Pseudomonas chlororaphis</name>
    <dbReference type="NCBI Taxonomy" id="587753"/>
    <lineage>
        <taxon>Bacteria</taxon>
        <taxon>Pseudomonadati</taxon>
        <taxon>Pseudomonadota</taxon>
        <taxon>Gammaproteobacteria</taxon>
        <taxon>Pseudomonadales</taxon>
        <taxon>Pseudomonadaceae</taxon>
        <taxon>Pseudomonas</taxon>
    </lineage>
</organism>
<reference evidence="1 2" key="1">
    <citation type="submission" date="2018-03" db="EMBL/GenBank/DDBJ databases">
        <title>Diversity of phytobeneficial traits revealed by whole-genome analysis of worldwide-isolated phenazine-producing Pseudomonas spp.</title>
        <authorList>
            <person name="Biessy A."/>
            <person name="Novinscak A."/>
            <person name="Blom J."/>
            <person name="Leger G."/>
            <person name="Thomashow L.S."/>
            <person name="Cazorla F.M."/>
            <person name="Josic D."/>
            <person name="Filion M."/>
        </authorList>
    </citation>
    <scope>NUCLEOTIDE SEQUENCE [LARGE SCALE GENOMIC DNA]</scope>
    <source>
        <strain evidence="1 2">B25</strain>
    </source>
</reference>
<dbReference type="Proteomes" id="UP000268048">
    <property type="component" value="Chromosome"/>
</dbReference>
<sequence length="34" mass="3909">MGSCLFLLISQPSKALAVLKETSPQFRQRWLVFL</sequence>
<proteinExistence type="predicted"/>
<gene>
    <name evidence="1" type="ORF">C4K04_1287</name>
</gene>
<protein>
    <submittedName>
        <fullName evidence="1">Uncharacterized protein</fullName>
    </submittedName>
</protein>
<evidence type="ECO:0000313" key="1">
    <source>
        <dbReference type="EMBL" id="AZE46979.1"/>
    </source>
</evidence>
<name>A0A3G7TKW1_9PSED</name>
<dbReference type="AlphaFoldDB" id="A0A3G7TKW1"/>
<dbReference type="EMBL" id="CP027753">
    <property type="protein sequence ID" value="AZE46979.1"/>
    <property type="molecule type" value="Genomic_DNA"/>
</dbReference>
<accession>A0A3G7TKW1</accession>
<evidence type="ECO:0000313" key="2">
    <source>
        <dbReference type="Proteomes" id="UP000268048"/>
    </source>
</evidence>